<dbReference type="InterPro" id="IPR007192">
    <property type="entry name" value="APC8"/>
</dbReference>
<dbReference type="InterPro" id="IPR019734">
    <property type="entry name" value="TPR_rpt"/>
</dbReference>
<evidence type="ECO:0000313" key="9">
    <source>
        <dbReference type="EMBL" id="OBA27873.1"/>
    </source>
</evidence>
<evidence type="ECO:0000259" key="8">
    <source>
        <dbReference type="Pfam" id="PF04049"/>
    </source>
</evidence>
<dbReference type="SMART" id="SM00028">
    <property type="entry name" value="TPR"/>
    <property type="match status" value="3"/>
</dbReference>
<dbReference type="GO" id="GO:0005680">
    <property type="term" value="C:anaphase-promoting complex"/>
    <property type="evidence" value="ECO:0007669"/>
    <property type="project" value="InterPro"/>
</dbReference>
<protein>
    <submittedName>
        <fullName evidence="9">TPR-like protein</fullName>
    </submittedName>
</protein>
<dbReference type="OrthoDB" id="3972096at2759"/>
<dbReference type="Gene3D" id="1.25.40.10">
    <property type="entry name" value="Tetratricopeptide repeat domain"/>
    <property type="match status" value="2"/>
</dbReference>
<dbReference type="AlphaFoldDB" id="A0A1B7TGK2"/>
<keyword evidence="2" id="KW-0677">Repeat</keyword>
<evidence type="ECO:0000256" key="1">
    <source>
        <dbReference type="ARBA" id="ARBA00022618"/>
    </source>
</evidence>
<dbReference type="Pfam" id="PF13181">
    <property type="entry name" value="TPR_8"/>
    <property type="match status" value="1"/>
</dbReference>
<feature type="repeat" description="TPR" evidence="7">
    <location>
        <begin position="209"/>
        <end position="242"/>
    </location>
</feature>
<dbReference type="Pfam" id="PF04049">
    <property type="entry name" value="ANAPC8"/>
    <property type="match status" value="1"/>
</dbReference>
<organism evidence="9 10">
    <name type="scientific">Hanseniaspora valbyensis NRRL Y-1626</name>
    <dbReference type="NCBI Taxonomy" id="766949"/>
    <lineage>
        <taxon>Eukaryota</taxon>
        <taxon>Fungi</taxon>
        <taxon>Dikarya</taxon>
        <taxon>Ascomycota</taxon>
        <taxon>Saccharomycotina</taxon>
        <taxon>Saccharomycetes</taxon>
        <taxon>Saccharomycodales</taxon>
        <taxon>Saccharomycodaceae</taxon>
        <taxon>Hanseniaspora</taxon>
    </lineage>
</organism>
<evidence type="ECO:0000256" key="7">
    <source>
        <dbReference type="PROSITE-ProRule" id="PRU00339"/>
    </source>
</evidence>
<dbReference type="Proteomes" id="UP000092321">
    <property type="component" value="Unassembled WGS sequence"/>
</dbReference>
<keyword evidence="10" id="KW-1185">Reference proteome</keyword>
<keyword evidence="6" id="KW-0131">Cell cycle</keyword>
<comment type="caution">
    <text evidence="9">The sequence shown here is derived from an EMBL/GenBank/DDBJ whole genome shotgun (WGS) entry which is preliminary data.</text>
</comment>
<dbReference type="SUPFAM" id="SSF48452">
    <property type="entry name" value="TPR-like"/>
    <property type="match status" value="2"/>
</dbReference>
<dbReference type="GO" id="GO:0051301">
    <property type="term" value="P:cell division"/>
    <property type="evidence" value="ECO:0007669"/>
    <property type="project" value="UniProtKB-KW"/>
</dbReference>
<dbReference type="GO" id="GO:0045842">
    <property type="term" value="P:positive regulation of mitotic metaphase/anaphase transition"/>
    <property type="evidence" value="ECO:0007669"/>
    <property type="project" value="TreeGrafter"/>
</dbReference>
<sequence length="476" mass="55021">MLLSADTSYDDNSVDQLLLDLFENGVYNIENFFSLNSLLNHQNSKFILENVLGDYLNGKDVLIPNLNNNIDSSLSINNKINLNKLIIFFKDKDYDRLYGFVDKLANKNIFISQNLAIKYLQIYSLYLLWDDKTSVLSILDDNLIVGSDFNDDNVVSNKMNDDNDGSSLQELKVIKTISIPVVVDLPFILHEIDHTIDLNYNSDDDFALSLLYYIKGVILNKQNNKKKAIEALTNSLKKNPYNWNAYKEMSSCIDRVEEVSILLEYISKEIQYTLLFEFFQIECWASFFQSSNRNIYIDKLTHLLSIFPTSKYLIIKNASLAFELKDLVQSEFLFDSLIQLDPYSIETMDLYSNILYVTGNLPKLKSLLTKAKIINDFSSECQTISGNFQSLIKNHENAILHFKRAIKVTSNDSQQKSKLYTLIGHEFIELGNHHAAISSYRRASSLDSRNYAAWMGFIRFQFLDCWFRYIFILSTI</sequence>
<gene>
    <name evidence="9" type="ORF">HANVADRAFT_47849</name>
</gene>
<dbReference type="GO" id="GO:0016567">
    <property type="term" value="P:protein ubiquitination"/>
    <property type="evidence" value="ECO:0007669"/>
    <property type="project" value="TreeGrafter"/>
</dbReference>
<evidence type="ECO:0000256" key="2">
    <source>
        <dbReference type="ARBA" id="ARBA00022737"/>
    </source>
</evidence>
<dbReference type="GO" id="GO:0031145">
    <property type="term" value="P:anaphase-promoting complex-dependent catabolic process"/>
    <property type="evidence" value="ECO:0007669"/>
    <property type="project" value="TreeGrafter"/>
</dbReference>
<name>A0A1B7TGK2_9ASCO</name>
<dbReference type="EMBL" id="LXPE01000006">
    <property type="protein sequence ID" value="OBA27873.1"/>
    <property type="molecule type" value="Genomic_DNA"/>
</dbReference>
<evidence type="ECO:0000256" key="3">
    <source>
        <dbReference type="ARBA" id="ARBA00022776"/>
    </source>
</evidence>
<keyword evidence="5 7" id="KW-0802">TPR repeat</keyword>
<keyword evidence="4" id="KW-0833">Ubl conjugation pathway</keyword>
<dbReference type="InterPro" id="IPR011990">
    <property type="entry name" value="TPR-like_helical_dom_sf"/>
</dbReference>
<keyword evidence="1" id="KW-0132">Cell division</keyword>
<evidence type="ECO:0000256" key="6">
    <source>
        <dbReference type="ARBA" id="ARBA00023306"/>
    </source>
</evidence>
<accession>A0A1B7TGK2</accession>
<feature type="repeat" description="TPR" evidence="7">
    <location>
        <begin position="417"/>
        <end position="450"/>
    </location>
</feature>
<feature type="domain" description="Cdc23" evidence="8">
    <location>
        <begin position="88"/>
        <end position="318"/>
    </location>
</feature>
<evidence type="ECO:0000256" key="5">
    <source>
        <dbReference type="ARBA" id="ARBA00022803"/>
    </source>
</evidence>
<evidence type="ECO:0000256" key="4">
    <source>
        <dbReference type="ARBA" id="ARBA00022786"/>
    </source>
</evidence>
<proteinExistence type="predicted"/>
<dbReference type="PANTHER" id="PTHR12558">
    <property type="entry name" value="CELL DIVISION CYCLE 16,23,27"/>
    <property type="match status" value="1"/>
</dbReference>
<dbReference type="PANTHER" id="PTHR12558:SF10">
    <property type="entry name" value="CELL DIVISION CYCLE PROTEIN 23 HOMOLOG"/>
    <property type="match status" value="1"/>
</dbReference>
<dbReference type="PROSITE" id="PS50005">
    <property type="entry name" value="TPR"/>
    <property type="match status" value="2"/>
</dbReference>
<evidence type="ECO:0000313" key="10">
    <source>
        <dbReference type="Proteomes" id="UP000092321"/>
    </source>
</evidence>
<keyword evidence="3" id="KW-0498">Mitosis</keyword>
<reference evidence="10" key="1">
    <citation type="journal article" date="2016" name="Proc. Natl. Acad. Sci. U.S.A.">
        <title>Comparative genomics of biotechnologically important yeasts.</title>
        <authorList>
            <person name="Riley R."/>
            <person name="Haridas S."/>
            <person name="Wolfe K.H."/>
            <person name="Lopes M.R."/>
            <person name="Hittinger C.T."/>
            <person name="Goeker M."/>
            <person name="Salamov A.A."/>
            <person name="Wisecaver J.H."/>
            <person name="Long T.M."/>
            <person name="Calvey C.H."/>
            <person name="Aerts A.L."/>
            <person name="Barry K.W."/>
            <person name="Choi C."/>
            <person name="Clum A."/>
            <person name="Coughlan A.Y."/>
            <person name="Deshpande S."/>
            <person name="Douglass A.P."/>
            <person name="Hanson S.J."/>
            <person name="Klenk H.-P."/>
            <person name="LaButti K.M."/>
            <person name="Lapidus A."/>
            <person name="Lindquist E.A."/>
            <person name="Lipzen A.M."/>
            <person name="Meier-Kolthoff J.P."/>
            <person name="Ohm R.A."/>
            <person name="Otillar R.P."/>
            <person name="Pangilinan J.L."/>
            <person name="Peng Y."/>
            <person name="Rokas A."/>
            <person name="Rosa C.A."/>
            <person name="Scheuner C."/>
            <person name="Sibirny A.A."/>
            <person name="Slot J.C."/>
            <person name="Stielow J.B."/>
            <person name="Sun H."/>
            <person name="Kurtzman C.P."/>
            <person name="Blackwell M."/>
            <person name="Grigoriev I.V."/>
            <person name="Jeffries T.W."/>
        </authorList>
    </citation>
    <scope>NUCLEOTIDE SEQUENCE [LARGE SCALE GENOMIC DNA]</scope>
    <source>
        <strain evidence="10">NRRL Y-1626</strain>
    </source>
</reference>